<dbReference type="Proteomes" id="UP001437256">
    <property type="component" value="Unassembled WGS sequence"/>
</dbReference>
<dbReference type="Pfam" id="PF01424">
    <property type="entry name" value="R3H"/>
    <property type="match status" value="1"/>
</dbReference>
<evidence type="ECO:0000259" key="1">
    <source>
        <dbReference type="PROSITE" id="PS51061"/>
    </source>
</evidence>
<reference evidence="2 3" key="1">
    <citation type="submission" date="2024-05" db="EMBL/GenBank/DDBJ databases">
        <title>A draft genome resource for the thread blight pathogen Marasmius tenuissimus strain MS-2.</title>
        <authorList>
            <person name="Yulfo-Soto G.E."/>
            <person name="Baruah I.K."/>
            <person name="Amoako-Attah I."/>
            <person name="Bukari Y."/>
            <person name="Meinhardt L.W."/>
            <person name="Bailey B.A."/>
            <person name="Cohen S.P."/>
        </authorList>
    </citation>
    <scope>NUCLEOTIDE SEQUENCE [LARGE SCALE GENOMIC DNA]</scope>
    <source>
        <strain evidence="2 3">MS-2</strain>
    </source>
</reference>
<dbReference type="InterPro" id="IPR036867">
    <property type="entry name" value="R3H_dom_sf"/>
</dbReference>
<sequence length="350" mass="39941">MVPLTDLPKELREKILLAVVQQEDRLVGNTWPKTIMALLCVCKAIRRDMSWVLNFWSPLRWVQRPADLGLRAPTSLTIDGTECGPKLDSDQLGISIYDDAKAENIRGIDWGMGYSYSLMAWRNAVPSPRLPSGIKTILLDVTPAPGWMREEHIRSLHTLHPDNGTTRSFMMAHAYDISFMIERIYTRFGGKTTVKLTGMLSHRSDWFVAEIIDRCQQKQIIVEYVGKYVYPYHIQQVVHALAPKEKTPEVKDWPQALRLAPLRKVFWSNKSEDLFNRVCAESGLDAAREEIREVAEMMADKQKTRLEMPPDDLHRAMVHSIACDMGLQTISEGDGDNRHVVITKGSIVWD</sequence>
<name>A0ABR3A175_9AGAR</name>
<organism evidence="2 3">
    <name type="scientific">Marasmius tenuissimus</name>
    <dbReference type="NCBI Taxonomy" id="585030"/>
    <lineage>
        <taxon>Eukaryota</taxon>
        <taxon>Fungi</taxon>
        <taxon>Dikarya</taxon>
        <taxon>Basidiomycota</taxon>
        <taxon>Agaricomycotina</taxon>
        <taxon>Agaricomycetes</taxon>
        <taxon>Agaricomycetidae</taxon>
        <taxon>Agaricales</taxon>
        <taxon>Marasmiineae</taxon>
        <taxon>Marasmiaceae</taxon>
        <taxon>Marasmius</taxon>
    </lineage>
</organism>
<dbReference type="PROSITE" id="PS51061">
    <property type="entry name" value="R3H"/>
    <property type="match status" value="1"/>
</dbReference>
<proteinExistence type="predicted"/>
<accession>A0ABR3A175</accession>
<keyword evidence="3" id="KW-1185">Reference proteome</keyword>
<dbReference type="SUPFAM" id="SSF82708">
    <property type="entry name" value="R3H domain"/>
    <property type="match status" value="1"/>
</dbReference>
<dbReference type="InterPro" id="IPR001374">
    <property type="entry name" value="R3H_dom"/>
</dbReference>
<comment type="caution">
    <text evidence="2">The sequence shown here is derived from an EMBL/GenBank/DDBJ whole genome shotgun (WGS) entry which is preliminary data.</text>
</comment>
<dbReference type="EMBL" id="JBBXMP010000026">
    <property type="protein sequence ID" value="KAL0067330.1"/>
    <property type="molecule type" value="Genomic_DNA"/>
</dbReference>
<evidence type="ECO:0000313" key="3">
    <source>
        <dbReference type="Proteomes" id="UP001437256"/>
    </source>
</evidence>
<feature type="domain" description="R3H" evidence="1">
    <location>
        <begin position="281"/>
        <end position="346"/>
    </location>
</feature>
<dbReference type="SMART" id="SM00393">
    <property type="entry name" value="R3H"/>
    <property type="match status" value="1"/>
</dbReference>
<protein>
    <recommendedName>
        <fullName evidence="1">R3H domain-containing protein</fullName>
    </recommendedName>
</protein>
<gene>
    <name evidence="2" type="ORF">AAF712_005557</name>
</gene>
<dbReference type="CDD" id="cd02325">
    <property type="entry name" value="R3H"/>
    <property type="match status" value="1"/>
</dbReference>
<evidence type="ECO:0000313" key="2">
    <source>
        <dbReference type="EMBL" id="KAL0067330.1"/>
    </source>
</evidence>
<dbReference type="Gene3D" id="3.30.1370.50">
    <property type="entry name" value="R3H-like domain"/>
    <property type="match status" value="1"/>
</dbReference>